<evidence type="ECO:0000256" key="5">
    <source>
        <dbReference type="ARBA" id="ARBA00022692"/>
    </source>
</evidence>
<dbReference type="OrthoDB" id="44736at2759"/>
<evidence type="ECO:0000256" key="2">
    <source>
        <dbReference type="ARBA" id="ARBA00004651"/>
    </source>
</evidence>
<reference evidence="10 11" key="1">
    <citation type="journal article" date="2018" name="Nat. Ecol. Evol.">
        <title>Pezizomycetes genomes reveal the molecular basis of ectomycorrhizal truffle lifestyle.</title>
        <authorList>
            <person name="Murat C."/>
            <person name="Payen T."/>
            <person name="Noel B."/>
            <person name="Kuo A."/>
            <person name="Morin E."/>
            <person name="Chen J."/>
            <person name="Kohler A."/>
            <person name="Krizsan K."/>
            <person name="Balestrini R."/>
            <person name="Da Silva C."/>
            <person name="Montanini B."/>
            <person name="Hainaut M."/>
            <person name="Levati E."/>
            <person name="Barry K.W."/>
            <person name="Belfiori B."/>
            <person name="Cichocki N."/>
            <person name="Clum A."/>
            <person name="Dockter R.B."/>
            <person name="Fauchery L."/>
            <person name="Guy J."/>
            <person name="Iotti M."/>
            <person name="Le Tacon F."/>
            <person name="Lindquist E.A."/>
            <person name="Lipzen A."/>
            <person name="Malagnac F."/>
            <person name="Mello A."/>
            <person name="Molinier V."/>
            <person name="Miyauchi S."/>
            <person name="Poulain J."/>
            <person name="Riccioni C."/>
            <person name="Rubini A."/>
            <person name="Sitrit Y."/>
            <person name="Splivallo R."/>
            <person name="Traeger S."/>
            <person name="Wang M."/>
            <person name="Zifcakova L."/>
            <person name="Wipf D."/>
            <person name="Zambonelli A."/>
            <person name="Paolocci F."/>
            <person name="Nowrousian M."/>
            <person name="Ottonello S."/>
            <person name="Baldrian P."/>
            <person name="Spatafora J.W."/>
            <person name="Henrissat B."/>
            <person name="Nagy L.G."/>
            <person name="Aury J.M."/>
            <person name="Wincker P."/>
            <person name="Grigoriev I.V."/>
            <person name="Bonfante P."/>
            <person name="Martin F.M."/>
        </authorList>
    </citation>
    <scope>NUCLEOTIDE SEQUENCE [LARGE SCALE GENOMIC DNA]</scope>
    <source>
        <strain evidence="10 11">ATCC MYA-4762</strain>
    </source>
</reference>
<proteinExistence type="inferred from homology"/>
<keyword evidence="6 8" id="KW-1133">Transmembrane helix</keyword>
<dbReference type="STRING" id="1051890.A0A3N4LVE0"/>
<dbReference type="PANTHER" id="PTHR12385:SF4">
    <property type="entry name" value="PROTEIN PNS1"/>
    <property type="match status" value="1"/>
</dbReference>
<dbReference type="PANTHER" id="PTHR12385">
    <property type="entry name" value="CHOLINE TRANSPORTER-LIKE (SLC FAMILY 44)"/>
    <property type="match status" value="1"/>
</dbReference>
<name>A0A3N4LVE0_9PEZI</name>
<evidence type="ECO:0000256" key="9">
    <source>
        <dbReference type="SAM" id="MobiDB-lite"/>
    </source>
</evidence>
<dbReference type="FunCoup" id="A0A3N4LVE0">
    <property type="interactions" value="215"/>
</dbReference>
<dbReference type="Pfam" id="PF04515">
    <property type="entry name" value="Choline_transpo"/>
    <property type="match status" value="1"/>
</dbReference>
<feature type="transmembrane region" description="Helical" evidence="8">
    <location>
        <begin position="327"/>
        <end position="348"/>
    </location>
</feature>
<dbReference type="InParanoid" id="A0A3N4LVE0"/>
<sequence>MASHNPPAGPPPMNAYSVPPGPAPNNPHDFAGAGEAADYYQGYVPPPPYMAPPAAGAKNEYTFEEKFVVNKPKYNDVWAGFLLILDILGFAAVSALSVRGYTSTRSTQGSGIYDDKSNDFGLSTNTIILFIFVLGMSFILAWGYFLAVRAFTKQFIYATAIVNILVGLGTAVYYFTRHYYSAAIVFFIFALFYIFCFLTWRSRIPFAVFMLQTVMDVARRFGHVFVVSFIGGIIALSFGAWFAVTFVAVYARYTPSVDNPACRDGGCSRARVIGLLVFVTFSGYWITEFIKNAMHMTVSGVYGSWYFCSRSPAGMPKRPTLGAFKRTMTYSFGSVSLGSLIVSLIQILKQAASIAQQENANEGNIVACVLFCILSCILSFVTWAVQYFNHYAYSLIALYGKAYIPAAKETWHMVKDRGFDALINDALVDPILTMGSVTIGYLSALLAYLYLQFTNPMYNRDGKFCVFTPVVLAFAFLVGLQMGNVILNPLKSGVSTLFVAMAWDPMVLKRDHGELYARMIQVYPRAQYALSGV</sequence>
<dbReference type="GO" id="GO:0005886">
    <property type="term" value="C:plasma membrane"/>
    <property type="evidence" value="ECO:0007669"/>
    <property type="project" value="UniProtKB-SubCell"/>
</dbReference>
<feature type="transmembrane region" description="Helical" evidence="8">
    <location>
        <begin position="180"/>
        <end position="200"/>
    </location>
</feature>
<comment type="function">
    <text evidence="1 8">Probably involved in transport through the plasma membrane.</text>
</comment>
<feature type="transmembrane region" description="Helical" evidence="8">
    <location>
        <begin position="127"/>
        <end position="148"/>
    </location>
</feature>
<keyword evidence="11" id="KW-1185">Reference proteome</keyword>
<dbReference type="Proteomes" id="UP000267821">
    <property type="component" value="Unassembled WGS sequence"/>
</dbReference>
<feature type="transmembrane region" description="Helical" evidence="8">
    <location>
        <begin position="431"/>
        <end position="451"/>
    </location>
</feature>
<feature type="transmembrane region" description="Helical" evidence="8">
    <location>
        <begin position="463"/>
        <end position="483"/>
    </location>
</feature>
<evidence type="ECO:0000256" key="4">
    <source>
        <dbReference type="ARBA" id="ARBA00015388"/>
    </source>
</evidence>
<feature type="region of interest" description="Disordered" evidence="9">
    <location>
        <begin position="1"/>
        <end position="31"/>
    </location>
</feature>
<evidence type="ECO:0000256" key="8">
    <source>
        <dbReference type="RuleBase" id="RU368066"/>
    </source>
</evidence>
<dbReference type="AlphaFoldDB" id="A0A3N4LVE0"/>
<evidence type="ECO:0000313" key="11">
    <source>
        <dbReference type="Proteomes" id="UP000267821"/>
    </source>
</evidence>
<evidence type="ECO:0000256" key="3">
    <source>
        <dbReference type="ARBA" id="ARBA00007168"/>
    </source>
</evidence>
<evidence type="ECO:0000313" key="10">
    <source>
        <dbReference type="EMBL" id="RPB24611.1"/>
    </source>
</evidence>
<dbReference type="GO" id="GO:0022857">
    <property type="term" value="F:transmembrane transporter activity"/>
    <property type="evidence" value="ECO:0007669"/>
    <property type="project" value="UniProtKB-UniRule"/>
</dbReference>
<feature type="transmembrane region" description="Helical" evidence="8">
    <location>
        <begin position="363"/>
        <end position="385"/>
    </location>
</feature>
<feature type="transmembrane region" description="Helical" evidence="8">
    <location>
        <begin position="392"/>
        <end position="411"/>
    </location>
</feature>
<evidence type="ECO:0000256" key="1">
    <source>
        <dbReference type="ARBA" id="ARBA00002957"/>
    </source>
</evidence>
<feature type="transmembrane region" description="Helical" evidence="8">
    <location>
        <begin position="155"/>
        <end position="174"/>
    </location>
</feature>
<evidence type="ECO:0000256" key="6">
    <source>
        <dbReference type="ARBA" id="ARBA00022989"/>
    </source>
</evidence>
<comment type="similarity">
    <text evidence="3 8">Belongs to the CTL (choline transporter-like) family.</text>
</comment>
<feature type="transmembrane region" description="Helical" evidence="8">
    <location>
        <begin position="77"/>
        <end position="98"/>
    </location>
</feature>
<dbReference type="InterPro" id="IPR007603">
    <property type="entry name" value="Choline_transptr-like"/>
</dbReference>
<feature type="transmembrane region" description="Helical" evidence="8">
    <location>
        <begin position="221"/>
        <end position="250"/>
    </location>
</feature>
<keyword evidence="5 8" id="KW-0812">Transmembrane</keyword>
<gene>
    <name evidence="10" type="ORF">L211DRAFT_878370</name>
</gene>
<dbReference type="EMBL" id="ML121541">
    <property type="protein sequence ID" value="RPB24611.1"/>
    <property type="molecule type" value="Genomic_DNA"/>
</dbReference>
<evidence type="ECO:0000256" key="7">
    <source>
        <dbReference type="ARBA" id="ARBA00023136"/>
    </source>
</evidence>
<accession>A0A3N4LVE0</accession>
<keyword evidence="7 8" id="KW-0472">Membrane</keyword>
<feature type="compositionally biased region" description="Pro residues" evidence="9">
    <location>
        <begin position="7"/>
        <end position="25"/>
    </location>
</feature>
<feature type="transmembrane region" description="Helical" evidence="8">
    <location>
        <begin position="270"/>
        <end position="287"/>
    </location>
</feature>
<protein>
    <recommendedName>
        <fullName evidence="4 8">Protein PNS1</fullName>
    </recommendedName>
</protein>
<comment type="subcellular location">
    <subcellularLocation>
        <location evidence="2 8">Cell membrane</location>
        <topology evidence="2 8">Multi-pass membrane protein</topology>
    </subcellularLocation>
</comment>
<organism evidence="10 11">
    <name type="scientific">Terfezia boudieri ATCC MYA-4762</name>
    <dbReference type="NCBI Taxonomy" id="1051890"/>
    <lineage>
        <taxon>Eukaryota</taxon>
        <taxon>Fungi</taxon>
        <taxon>Dikarya</taxon>
        <taxon>Ascomycota</taxon>
        <taxon>Pezizomycotina</taxon>
        <taxon>Pezizomycetes</taxon>
        <taxon>Pezizales</taxon>
        <taxon>Pezizaceae</taxon>
        <taxon>Terfezia</taxon>
    </lineage>
</organism>